<evidence type="ECO:0000313" key="1">
    <source>
        <dbReference type="EMBL" id="ACY98719.1"/>
    </source>
</evidence>
<dbReference type="HOGENOM" id="CLU_045011_20_0_11"/>
<gene>
    <name evidence="1" type="ordered locus">Tcur_3178</name>
</gene>
<dbReference type="AlphaFoldDB" id="D1A9N3"/>
<sequence length="230" mass="24630">MFGLFGTLVPSGSRERRDAVSHAMADALGVDRVLFAELFKNSFRERWRGALGSLEETIAALAVRVGGNPTEEAVRHAARRRLDFTRRQITPDPGLPALLDALRADGRRLGLISNCSAEIPALWDGNPLSRQITAPVFSCTVGCCKPDPQIHRLAAAALDTVPERCVFVADGAGGELPGAQAVGMQTIRVRADGVDHGVYGGMGNWEGTTVDTLYDLPAVLGGRNTGRTRR</sequence>
<reference evidence="1 2" key="1">
    <citation type="journal article" date="2011" name="Stand. Genomic Sci.">
        <title>Complete genome sequence of Thermomonospora curvata type strain (B9).</title>
        <authorList>
            <person name="Chertkov O."/>
            <person name="Sikorski J."/>
            <person name="Nolan M."/>
            <person name="Lapidus A."/>
            <person name="Lucas S."/>
            <person name="Del Rio T.G."/>
            <person name="Tice H."/>
            <person name="Cheng J.F."/>
            <person name="Goodwin L."/>
            <person name="Pitluck S."/>
            <person name="Liolios K."/>
            <person name="Ivanova N."/>
            <person name="Mavromatis K."/>
            <person name="Mikhailova N."/>
            <person name="Ovchinnikova G."/>
            <person name="Pati A."/>
            <person name="Chen A."/>
            <person name="Palaniappan K."/>
            <person name="Djao O.D."/>
            <person name="Land M."/>
            <person name="Hauser L."/>
            <person name="Chang Y.J."/>
            <person name="Jeffries C.D."/>
            <person name="Brettin T."/>
            <person name="Han C."/>
            <person name="Detter J.C."/>
            <person name="Rohde M."/>
            <person name="Goker M."/>
            <person name="Woyke T."/>
            <person name="Bristow J."/>
            <person name="Eisen J.A."/>
            <person name="Markowitz V."/>
            <person name="Hugenholtz P."/>
            <person name="Klenk H.P."/>
            <person name="Kyrpides N.C."/>
        </authorList>
    </citation>
    <scope>NUCLEOTIDE SEQUENCE [LARGE SCALE GENOMIC DNA]</scope>
    <source>
        <strain evidence="2">ATCC 19995 / DSM 43183 / JCM 3096 / KCTC 9072 / NBRC 15933 / NCIMB 10081 / Henssen B9</strain>
    </source>
</reference>
<dbReference type="OrthoDB" id="3680851at2"/>
<dbReference type="NCBIfam" id="TIGR01509">
    <property type="entry name" value="HAD-SF-IA-v3"/>
    <property type="match status" value="1"/>
</dbReference>
<keyword evidence="1" id="KW-0378">Hydrolase</keyword>
<protein>
    <submittedName>
        <fullName evidence="1">Haloacid dehalogenase domain protein hydrolase</fullName>
    </submittedName>
</protein>
<dbReference type="GO" id="GO:0016787">
    <property type="term" value="F:hydrolase activity"/>
    <property type="evidence" value="ECO:0007669"/>
    <property type="project" value="UniProtKB-KW"/>
</dbReference>
<dbReference type="InterPro" id="IPR006439">
    <property type="entry name" value="HAD-SF_hydro_IA"/>
</dbReference>
<dbReference type="RefSeq" id="WP_012853503.1">
    <property type="nucleotide sequence ID" value="NC_013510.1"/>
</dbReference>
<keyword evidence="2" id="KW-1185">Reference proteome</keyword>
<name>D1A9N3_THECD</name>
<dbReference type="PANTHER" id="PTHR43611">
    <property type="entry name" value="ALPHA-D-GLUCOSE 1-PHOSPHATE PHOSPHATASE"/>
    <property type="match status" value="1"/>
</dbReference>
<dbReference type="EMBL" id="CP001738">
    <property type="protein sequence ID" value="ACY98719.1"/>
    <property type="molecule type" value="Genomic_DNA"/>
</dbReference>
<dbReference type="Pfam" id="PF00702">
    <property type="entry name" value="Hydrolase"/>
    <property type="match status" value="1"/>
</dbReference>
<organism evidence="1 2">
    <name type="scientific">Thermomonospora curvata (strain ATCC 19995 / DSM 43183 / JCM 3096 / KCTC 9072 / NBRC 15933 / NCIMB 10081 / Henssen B9)</name>
    <dbReference type="NCBI Taxonomy" id="471852"/>
    <lineage>
        <taxon>Bacteria</taxon>
        <taxon>Bacillati</taxon>
        <taxon>Actinomycetota</taxon>
        <taxon>Actinomycetes</taxon>
        <taxon>Streptosporangiales</taxon>
        <taxon>Thermomonosporaceae</taxon>
        <taxon>Thermomonospora</taxon>
    </lineage>
</organism>
<dbReference type="Proteomes" id="UP000001918">
    <property type="component" value="Chromosome"/>
</dbReference>
<accession>D1A9N3</accession>
<dbReference type="PANTHER" id="PTHR43611:SF3">
    <property type="entry name" value="FLAVIN MONONUCLEOTIDE HYDROLASE 1, CHLOROPLATIC"/>
    <property type="match status" value="1"/>
</dbReference>
<evidence type="ECO:0000313" key="2">
    <source>
        <dbReference type="Proteomes" id="UP000001918"/>
    </source>
</evidence>
<dbReference type="SUPFAM" id="SSF56784">
    <property type="entry name" value="HAD-like"/>
    <property type="match status" value="1"/>
</dbReference>
<dbReference type="eggNOG" id="COG1011">
    <property type="taxonomic scope" value="Bacteria"/>
</dbReference>
<proteinExistence type="predicted"/>
<dbReference type="KEGG" id="tcu:Tcur_3178"/>
<dbReference type="InterPro" id="IPR023214">
    <property type="entry name" value="HAD_sf"/>
</dbReference>
<dbReference type="Gene3D" id="3.40.50.1000">
    <property type="entry name" value="HAD superfamily/HAD-like"/>
    <property type="match status" value="1"/>
</dbReference>
<dbReference type="InterPro" id="IPR036412">
    <property type="entry name" value="HAD-like_sf"/>
</dbReference>